<evidence type="ECO:0000256" key="8">
    <source>
        <dbReference type="PROSITE-ProRule" id="PRU01363"/>
    </source>
</evidence>
<dbReference type="InterPro" id="IPR020806">
    <property type="entry name" value="PKS_PP-bd"/>
</dbReference>
<dbReference type="InterPro" id="IPR036291">
    <property type="entry name" value="NAD(P)-bd_dom_sf"/>
</dbReference>
<feature type="region of interest" description="Disordered" evidence="9">
    <location>
        <begin position="1097"/>
        <end position="1126"/>
    </location>
</feature>
<dbReference type="Pfam" id="PF02801">
    <property type="entry name" value="Ketoacyl-synt_C"/>
    <property type="match status" value="1"/>
</dbReference>
<dbReference type="PROSITE" id="PS52004">
    <property type="entry name" value="KS3_2"/>
    <property type="match status" value="1"/>
</dbReference>
<dbReference type="PANTHER" id="PTHR43775:SF29">
    <property type="entry name" value="ASPERFURANONE POLYKETIDE SYNTHASE AFOG-RELATED"/>
    <property type="match status" value="1"/>
</dbReference>
<dbReference type="InterPro" id="IPR057326">
    <property type="entry name" value="KR_dom"/>
</dbReference>
<dbReference type="Gene3D" id="3.10.129.110">
    <property type="entry name" value="Polyketide synthase dehydratase"/>
    <property type="match status" value="1"/>
</dbReference>
<dbReference type="InterPro" id="IPR009081">
    <property type="entry name" value="PP-bd_ACP"/>
</dbReference>
<dbReference type="InterPro" id="IPR020843">
    <property type="entry name" value="ER"/>
</dbReference>
<evidence type="ECO:0000259" key="12">
    <source>
        <dbReference type="PROSITE" id="PS52019"/>
    </source>
</evidence>
<dbReference type="InterPro" id="IPR020807">
    <property type="entry name" value="PKS_DH"/>
</dbReference>
<dbReference type="InterPro" id="IPR029063">
    <property type="entry name" value="SAM-dependent_MTases_sf"/>
</dbReference>
<dbReference type="CDD" id="cd00833">
    <property type="entry name" value="PKS"/>
    <property type="match status" value="1"/>
</dbReference>
<dbReference type="GO" id="GO:0016491">
    <property type="term" value="F:oxidoreductase activity"/>
    <property type="evidence" value="ECO:0007669"/>
    <property type="project" value="UniProtKB-KW"/>
</dbReference>
<dbReference type="InterPro" id="IPR056501">
    <property type="entry name" value="NAD-bd_HRPKS_sdrA"/>
</dbReference>
<keyword evidence="2" id="KW-0597">Phosphoprotein</keyword>
<dbReference type="Pfam" id="PF08659">
    <property type="entry name" value="KR"/>
    <property type="match status" value="1"/>
</dbReference>
<feature type="domain" description="Carrier" evidence="10">
    <location>
        <begin position="2468"/>
        <end position="2545"/>
    </location>
</feature>
<dbReference type="Pfam" id="PF00109">
    <property type="entry name" value="ketoacyl-synt"/>
    <property type="match status" value="1"/>
</dbReference>
<evidence type="ECO:0000259" key="11">
    <source>
        <dbReference type="PROSITE" id="PS52004"/>
    </source>
</evidence>
<feature type="domain" description="PKS/mFAS DH" evidence="12">
    <location>
        <begin position="963"/>
        <end position="1285"/>
    </location>
</feature>
<dbReference type="Gene3D" id="3.40.47.10">
    <property type="match status" value="1"/>
</dbReference>
<dbReference type="PROSITE" id="PS50075">
    <property type="entry name" value="CARRIER"/>
    <property type="match status" value="1"/>
</dbReference>
<dbReference type="InterPro" id="IPR050091">
    <property type="entry name" value="PKS_NRPS_Biosynth_Enz"/>
</dbReference>
<dbReference type="InterPro" id="IPR049552">
    <property type="entry name" value="PKS_DH_N"/>
</dbReference>
<reference evidence="13 14" key="1">
    <citation type="submission" date="2018-08" db="EMBL/GenBank/DDBJ databases">
        <title>Draft genome sequences of two Aspergillus turcosus clinical strains isolated from bronchoalveolar lavage fluid: one azole-susceptible and the other azole-resistant.</title>
        <authorList>
            <person name="Parent-Michaud M."/>
            <person name="Dufresne P.J."/>
            <person name="Fournier E."/>
            <person name="Martineau C."/>
            <person name="Moreira S."/>
            <person name="Perkins V."/>
            <person name="De Repentigny L."/>
            <person name="Dufresne S.F."/>
        </authorList>
    </citation>
    <scope>NUCLEOTIDE SEQUENCE [LARGE SCALE GENOMIC DNA]</scope>
    <source>
        <strain evidence="13">HMR AF 1038</strain>
    </source>
</reference>
<dbReference type="InterPro" id="IPR016035">
    <property type="entry name" value="Acyl_Trfase/lysoPLipase"/>
</dbReference>
<dbReference type="InterPro" id="IPR020841">
    <property type="entry name" value="PKS_Beta-ketoAc_synthase_dom"/>
</dbReference>
<dbReference type="SMART" id="SM00822">
    <property type="entry name" value="PKS_KR"/>
    <property type="match status" value="1"/>
</dbReference>
<feature type="active site" description="Proton acceptor; for dehydratase activity" evidence="8">
    <location>
        <position position="995"/>
    </location>
</feature>
<feature type="region of interest" description="C-terminal hotdog fold" evidence="8">
    <location>
        <begin position="1123"/>
        <end position="1285"/>
    </location>
</feature>
<dbReference type="InterPro" id="IPR049900">
    <property type="entry name" value="PKS_mFAS_DH"/>
</dbReference>
<dbReference type="SUPFAM" id="SSF55048">
    <property type="entry name" value="Probable ACP-binding domain of malonyl-CoA ACP transacylase"/>
    <property type="match status" value="1"/>
</dbReference>
<dbReference type="InterPro" id="IPR036736">
    <property type="entry name" value="ACP-like_sf"/>
</dbReference>
<accession>A0A421DEN6</accession>
<dbReference type="InterPro" id="IPR013217">
    <property type="entry name" value="Methyltransf_12"/>
</dbReference>
<dbReference type="Proteomes" id="UP000215289">
    <property type="component" value="Unassembled WGS sequence"/>
</dbReference>
<dbReference type="CDD" id="cd02440">
    <property type="entry name" value="AdoMet_MTases"/>
    <property type="match status" value="1"/>
</dbReference>
<dbReference type="PROSITE" id="PS52019">
    <property type="entry name" value="PKS_MFAS_DH"/>
    <property type="match status" value="1"/>
</dbReference>
<dbReference type="SUPFAM" id="SSF53901">
    <property type="entry name" value="Thiolase-like"/>
    <property type="match status" value="1"/>
</dbReference>
<dbReference type="Gene3D" id="3.90.180.10">
    <property type="entry name" value="Medium-chain alcohol dehydrogenases, catalytic domain"/>
    <property type="match status" value="1"/>
</dbReference>
<gene>
    <name evidence="13" type="ORF">CFD26_108216</name>
</gene>
<keyword evidence="4" id="KW-0521">NADP</keyword>
<organism evidence="13 14">
    <name type="scientific">Aspergillus turcosus</name>
    <dbReference type="NCBI Taxonomy" id="1245748"/>
    <lineage>
        <taxon>Eukaryota</taxon>
        <taxon>Fungi</taxon>
        <taxon>Dikarya</taxon>
        <taxon>Ascomycota</taxon>
        <taxon>Pezizomycotina</taxon>
        <taxon>Eurotiomycetes</taxon>
        <taxon>Eurotiomycetidae</taxon>
        <taxon>Eurotiales</taxon>
        <taxon>Aspergillaceae</taxon>
        <taxon>Aspergillus</taxon>
        <taxon>Aspergillus subgen. Fumigati</taxon>
    </lineage>
</organism>
<dbReference type="Gene3D" id="3.40.50.150">
    <property type="entry name" value="Vaccinia Virus protein VP39"/>
    <property type="match status" value="1"/>
</dbReference>
<keyword evidence="7" id="KW-0012">Acyltransferase</keyword>
<evidence type="ECO:0000259" key="10">
    <source>
        <dbReference type="PROSITE" id="PS50075"/>
    </source>
</evidence>
<feature type="region of interest" description="Disordered" evidence="9">
    <location>
        <begin position="2432"/>
        <end position="2451"/>
    </location>
</feature>
<feature type="compositionally biased region" description="Basic and acidic residues" evidence="9">
    <location>
        <begin position="1117"/>
        <end position="1126"/>
    </location>
</feature>
<sequence length="2566" mass="278323">MIAADESSREGMTSSVNGLAFAAGTAMESAEPQTMPIAIIGMSCRFPGDATTPEKLWDLCARGKSAWSPISRSRFNREAWYHPNKGHIGTSDVKGAHYLTEDVTLFDASFFNFSAEIARTMDPEVRLQLETVYEALENAGIPMEEVAGTNTSVFAGTSFRDNHDSHMRDPSTMDDAFFVTGNGAAMVANRVSHFYDLRGPSVMVDTGCSTSLTLLHLACQSLRTGESTMSIVGGSNVLLNPDMFIAGTKLGIFSAEGKCFTFDSRAAGYGRGDGIATIIIKPLSDALRDGNPIRAVIRNTAANQDGKTTTITSPSQEAQQQLFRECYQKAGLDPVHTAYVEAHGTGTQTGDTIEAHAIGTVFCEKRDSTNPLWIGSVKTNIGHTEATSGLAGVIKAVMAIEKGYIPPSINFEKVNPKISLDNLKLKIPLLLEPWPSNALQRVSVNNFGYGGANAHVIIEHPDYLLAGGHHGASRTGFLSNPKNRSRVFVWSAKDETAAKAIGPRLREYLNDAAAAGKEPEEVLDRLALTLGQHRSHFAWNVACSAESLDRLVSQLGTPELLKPRRTSRVPRLGFVFTGQGAQWFAMGRELIGLYPVFRDTLRQAEAYLHQFGASWSLIEELTRSESESRVNEVTFSLPLSVAIQLALVDLLRSWGIHPTGVTGHSSGEVGAAYAAKAIDLKSAMAIVYSRGHLTTQYGKTFERNGGMIAVGLSREEAQEKIARVQSGQLVVACVNSPVSVTVSGDVPAILELEQLMAEEKVFARRLKVNAAYHSHHMVPVAEPYRETLARYISADPDFKGDVIYSSPTTGDRMSSADEIASPEHWVRNMVQPVEFLDSLQNLCLDRGNENARSIDMLIEVGPHGALGGPIRQTLMLPELKEAGISYATCLKRGESAVQSMHNLVCTLVQQGYRPDLGAVNFPYGHHGHRILTDLPPYPWNHQTSYWKEPRINKALREKTFAPHDLLGRTTTDFSPLTPTWRHIIRPRDIPWVCDHVVQSSIIYPGAGYICMAIEAVRQMAADPSAIAGYKLEAIDIISALVLEANAEGVEVRLSLLPPSDSVLRAQSWQVFHIQSLDLSGKWVLNCEGRICVITNNSDRSSPRDEVSESAGEPQKGSSKEDGEDGFGRRVDAAETYQALNALGLSYGKMFQNLVSSRTAPGRSSSILKVADTAASMPYQYEQSHVVHPTTLDTVFQAVFLNLPPAGSKQRNAMVPKTIKSLYVSADISSQPGHLFEVRSHLTKSSSQGFESCATILDAGQPDQASSPVLTIDGLFCQSVGSAAPTAAEMDKLCFKTVWKPDVDLIQLADLSSTHPVDPVLLKMGQDIRAAALGFMADAVQALAGDREPDARQSQYLEWIQNTIGQKNPEVLPISEPLETIEHQTELGALVCQIGRSLPAILTGQLDPMEIVSQHGLNTQDPEAEEDPLWLAGCLSQIRAFVDLFGHKKPRANILEIGAGRGRCTKVILEALSAETEPSALFARYDATDPLSEVIEATGARLEGSERVRFQPYDIESDPTTQGFEANSYDLIVASPVLYTVQDVEQALARVRSLLKPGGKLLIWGPVLDSLAMRMVYGTLSGWQNHSLSSLLQRAGFEESTIGLADSDDQESRLMSITVATAKSELPPIPPSEVVLVHSTSCPPEAWLNCLREAIVARMASCKVSVQGLTETEDLSGKFVLFLGDLTEPVLDQPTPEQFESLKSLLSYSQGVLWVSQGSQMDSPKPFASLHHGLLRTLRCENTAMRYLSLDLDPTVSVWDPSTAGQIARILSTGSDFQEYSEDLREAEYAIRAGVVQIPRVRENLQENNAVAGAGAALTPELCPFFKAGRNIKLGVTTPGLLESLTFIDDPRADETLPEDYVEINPKAFGLNFRDVLVALDQLEETRMGFECSGVISRVGSKAAANGFKIGDRVYAFAFGCFTTTVRVSYLGISHIPEGMDFETAASIPLVYGTAYYGLHDVARLAPGETVLIHCASGGVGQAAIMMAQYIGAEIFVTVGTAEKRQFIMETYGIAADHIFSSRNSSFASKIMAKTGGRGVDVVLNSLAGPLLRETWRCIATFGRFIEIGKRDIEMNNSIEMAPFARQVSFSSLDLVKLGEQRPHEIARILSAIFTLLSEKKVRAVTPINVFPLSDAERAFRIMQEGKHLGKIILSPEAGDLVKVLPSTKSVKLSPEASYLIVGGLGGIGKSVSNLLVERGARHLILLSRNAASPKPESEAFVRQLRMAGANVVLKSCSIADQAQLSEVIADCARSMPPIKGVIQSAMVLRDSIFEHMSWSDYNTAIQPKVQGTWNLHKEFENAALDFFVILSSISGFGGNSGQANYAAGGTFQDALARYRASLSLPAVSLDLGMVKSVGVVAETKQLAEHLSRLGLRPLEEDEVLRLIESAIRDPQRNVHLSQVTTGIPPSFVRNNDSPSFWNRDIRFAALERAEDSGSSSPNPNGGGAGVGTHAHTKALIAAATTFPDAIQRIQDAFIKKLADTFARPESEIDPALPLTAVGVDSLIAVELRNWLVSALEADCSIFDVMQSPSLAKLAEKVASKSRLVRLEAQPKNGANGTNGTAA</sequence>
<dbReference type="SUPFAM" id="SSF53335">
    <property type="entry name" value="S-adenosyl-L-methionine-dependent methyltransferases"/>
    <property type="match status" value="1"/>
</dbReference>
<protein>
    <submittedName>
        <fullName evidence="13">Uncharacterized protein</fullName>
    </submittedName>
</protein>
<dbReference type="PROSITE" id="PS00012">
    <property type="entry name" value="PHOSPHOPANTETHEINE"/>
    <property type="match status" value="1"/>
</dbReference>
<dbReference type="PANTHER" id="PTHR43775">
    <property type="entry name" value="FATTY ACID SYNTHASE"/>
    <property type="match status" value="1"/>
</dbReference>
<evidence type="ECO:0000256" key="3">
    <source>
        <dbReference type="ARBA" id="ARBA00022679"/>
    </source>
</evidence>
<evidence type="ECO:0000256" key="1">
    <source>
        <dbReference type="ARBA" id="ARBA00022450"/>
    </source>
</evidence>
<keyword evidence="3" id="KW-0808">Transferase</keyword>
<dbReference type="EMBL" id="NIDN02000014">
    <property type="protein sequence ID" value="RLM00572.1"/>
    <property type="molecule type" value="Genomic_DNA"/>
</dbReference>
<dbReference type="SMART" id="SM00823">
    <property type="entry name" value="PKS_PP"/>
    <property type="match status" value="1"/>
</dbReference>
<dbReference type="Pfam" id="PF08240">
    <property type="entry name" value="ADH_N"/>
    <property type="match status" value="1"/>
</dbReference>
<dbReference type="InterPro" id="IPR032821">
    <property type="entry name" value="PKS_assoc"/>
</dbReference>
<evidence type="ECO:0000256" key="9">
    <source>
        <dbReference type="SAM" id="MobiDB-lite"/>
    </source>
</evidence>
<dbReference type="Pfam" id="PF00698">
    <property type="entry name" value="Acyl_transf_1"/>
    <property type="match status" value="1"/>
</dbReference>
<dbReference type="SMART" id="SM00825">
    <property type="entry name" value="PKS_KS"/>
    <property type="match status" value="1"/>
</dbReference>
<dbReference type="InterPro" id="IPR016036">
    <property type="entry name" value="Malonyl_transacylase_ACP-bd"/>
</dbReference>
<dbReference type="InterPro" id="IPR016039">
    <property type="entry name" value="Thiolase-like"/>
</dbReference>
<feature type="active site" description="Proton donor; for dehydratase activity" evidence="8">
    <location>
        <position position="1192"/>
    </location>
</feature>
<dbReference type="Gene3D" id="1.10.1200.10">
    <property type="entry name" value="ACP-like"/>
    <property type="match status" value="1"/>
</dbReference>
<feature type="domain" description="Ketosynthase family 3 (KS3)" evidence="11">
    <location>
        <begin position="34"/>
        <end position="460"/>
    </location>
</feature>
<dbReference type="FunFam" id="3.40.50.720:FF:000209">
    <property type="entry name" value="Polyketide synthase Pks12"/>
    <property type="match status" value="1"/>
</dbReference>
<dbReference type="SUPFAM" id="SSF51735">
    <property type="entry name" value="NAD(P)-binding Rossmann-fold domains"/>
    <property type="match status" value="2"/>
</dbReference>
<dbReference type="SUPFAM" id="SSF52151">
    <property type="entry name" value="FabD/lysophospholipase-like"/>
    <property type="match status" value="1"/>
</dbReference>
<dbReference type="Pfam" id="PF21089">
    <property type="entry name" value="PKS_DH_N"/>
    <property type="match status" value="1"/>
</dbReference>
<keyword evidence="6" id="KW-0511">Multifunctional enzyme</keyword>
<dbReference type="Pfam" id="PF14765">
    <property type="entry name" value="PS-DH"/>
    <property type="match status" value="1"/>
</dbReference>
<dbReference type="SUPFAM" id="SSF50129">
    <property type="entry name" value="GroES-like"/>
    <property type="match status" value="1"/>
</dbReference>
<dbReference type="InterPro" id="IPR042104">
    <property type="entry name" value="PKS_dehydratase_sf"/>
</dbReference>
<dbReference type="Pfam" id="PF13602">
    <property type="entry name" value="ADH_zinc_N_2"/>
    <property type="match status" value="1"/>
</dbReference>
<dbReference type="Gene3D" id="3.40.366.10">
    <property type="entry name" value="Malonyl-Coenzyme A Acyl Carrier Protein, domain 2"/>
    <property type="match status" value="1"/>
</dbReference>
<evidence type="ECO:0000313" key="13">
    <source>
        <dbReference type="EMBL" id="RLM00572.1"/>
    </source>
</evidence>
<dbReference type="InterPro" id="IPR014031">
    <property type="entry name" value="Ketoacyl_synth_C"/>
</dbReference>
<keyword evidence="1" id="KW-0596">Phosphopantetheine</keyword>
<dbReference type="InterPro" id="IPR011032">
    <property type="entry name" value="GroES-like_sf"/>
</dbReference>
<dbReference type="OrthoDB" id="329835at2759"/>
<dbReference type="GO" id="GO:0006633">
    <property type="term" value="P:fatty acid biosynthetic process"/>
    <property type="evidence" value="ECO:0007669"/>
    <property type="project" value="TreeGrafter"/>
</dbReference>
<comment type="caution">
    <text evidence="13">The sequence shown here is derived from an EMBL/GenBank/DDBJ whole genome shotgun (WGS) entry which is preliminary data.</text>
</comment>
<dbReference type="GO" id="GO:0030639">
    <property type="term" value="P:polyketide biosynthetic process"/>
    <property type="evidence" value="ECO:0007669"/>
    <property type="project" value="UniProtKB-ARBA"/>
</dbReference>
<keyword evidence="5" id="KW-0560">Oxidoreductase</keyword>
<dbReference type="SMART" id="SM00826">
    <property type="entry name" value="PKS_DH"/>
    <property type="match status" value="1"/>
</dbReference>
<dbReference type="SMART" id="SM00829">
    <property type="entry name" value="PKS_ER"/>
    <property type="match status" value="1"/>
</dbReference>
<evidence type="ECO:0000256" key="2">
    <source>
        <dbReference type="ARBA" id="ARBA00022553"/>
    </source>
</evidence>
<evidence type="ECO:0000256" key="5">
    <source>
        <dbReference type="ARBA" id="ARBA00023002"/>
    </source>
</evidence>
<dbReference type="InterPro" id="IPR006162">
    <property type="entry name" value="Ppantetheine_attach_site"/>
</dbReference>
<dbReference type="Pfam" id="PF23114">
    <property type="entry name" value="NAD-bd_HRPKS_sdrA"/>
    <property type="match status" value="1"/>
</dbReference>
<dbReference type="Gene3D" id="3.40.50.720">
    <property type="entry name" value="NAD(P)-binding Rossmann-like Domain"/>
    <property type="match status" value="3"/>
</dbReference>
<dbReference type="SMART" id="SM00827">
    <property type="entry name" value="PKS_AT"/>
    <property type="match status" value="1"/>
</dbReference>
<evidence type="ECO:0000256" key="6">
    <source>
        <dbReference type="ARBA" id="ARBA00023268"/>
    </source>
</evidence>
<dbReference type="GO" id="GO:0004312">
    <property type="term" value="F:fatty acid synthase activity"/>
    <property type="evidence" value="ECO:0007669"/>
    <property type="project" value="TreeGrafter"/>
</dbReference>
<dbReference type="SUPFAM" id="SSF47336">
    <property type="entry name" value="ACP-like"/>
    <property type="match status" value="1"/>
</dbReference>
<dbReference type="InterPro" id="IPR049551">
    <property type="entry name" value="PKS_DH_C"/>
</dbReference>
<evidence type="ECO:0000256" key="7">
    <source>
        <dbReference type="ARBA" id="ARBA00023315"/>
    </source>
</evidence>
<dbReference type="InterPro" id="IPR014030">
    <property type="entry name" value="Ketoacyl_synth_N"/>
</dbReference>
<feature type="region of interest" description="N-terminal hotdog fold" evidence="8">
    <location>
        <begin position="963"/>
        <end position="1097"/>
    </location>
</feature>
<proteinExistence type="predicted"/>
<dbReference type="InterPro" id="IPR013154">
    <property type="entry name" value="ADH-like_N"/>
</dbReference>
<dbReference type="InterPro" id="IPR013968">
    <property type="entry name" value="PKS_KR"/>
</dbReference>
<evidence type="ECO:0000313" key="14">
    <source>
        <dbReference type="Proteomes" id="UP000215289"/>
    </source>
</evidence>
<dbReference type="Pfam" id="PF23297">
    <property type="entry name" value="ACP_SdgA_C"/>
    <property type="match status" value="1"/>
</dbReference>
<evidence type="ECO:0000256" key="4">
    <source>
        <dbReference type="ARBA" id="ARBA00022857"/>
    </source>
</evidence>
<dbReference type="GO" id="GO:1901336">
    <property type="term" value="P:lactone biosynthetic process"/>
    <property type="evidence" value="ECO:0007669"/>
    <property type="project" value="UniProtKB-ARBA"/>
</dbReference>
<dbReference type="GO" id="GO:0031177">
    <property type="term" value="F:phosphopantetheine binding"/>
    <property type="evidence" value="ECO:0007669"/>
    <property type="project" value="InterPro"/>
</dbReference>
<dbReference type="STRING" id="1245748.A0A421DEN6"/>
<dbReference type="InterPro" id="IPR014043">
    <property type="entry name" value="Acyl_transferase_dom"/>
</dbReference>
<dbReference type="Pfam" id="PF08242">
    <property type="entry name" value="Methyltransf_12"/>
    <property type="match status" value="1"/>
</dbReference>
<keyword evidence="14" id="KW-1185">Reference proteome</keyword>
<dbReference type="Pfam" id="PF16197">
    <property type="entry name" value="KAsynt_C_assoc"/>
    <property type="match status" value="1"/>
</dbReference>
<dbReference type="InterPro" id="IPR001227">
    <property type="entry name" value="Ac_transferase_dom_sf"/>
</dbReference>
<name>A0A421DEN6_9EURO</name>
<dbReference type="CDD" id="cd05195">
    <property type="entry name" value="enoyl_red"/>
    <property type="match status" value="1"/>
</dbReference>